<dbReference type="InterPro" id="IPR035595">
    <property type="entry name" value="UDP_glycos_trans_CS"/>
</dbReference>
<comment type="similarity">
    <text evidence="1 4">Belongs to the UDP-glycosyltransferase family.</text>
</comment>
<sequence length="503" mass="54605">MTGGESMHVILVPFPAQGHFAAFLSLAERLHAVRPSAVITLISTPGNVAALRASTTSAAAAPFLRFHSLPFTPKEHGLPAGAESADAVHVRYFLALFQSTESPSLQAAFDAFVNGVCAGAEDGAPAVCVIIADPFLAWTSAVARRRGARHAFFVSCGAFGSAVYHSLWKHLPHLRAPSADAFGLPDHPEVTVYRSQLPRHLVIADGTDPWSIFHRRQISLGYDTDAVHVNSTEEFEPAGLRMLRRTMGVVPVLPIGPLVRVPTHHTGHRDRDHDSDSIVRWLDAREKSSVLYISFGSQNSLRPEQMMELAAALELTGRPFVWAIRPPVELDDNSDKNTGTFGTDNWLPEGFEERARNKNTGLLVRGWAPQLSILAHASTGGFLSHCGWNSVLESVAHGVPIVGWPLQGDQFFNSKMLEQEWGACVEVARGHGDRSPAVERARLAEAVETVLGDTVKGAEMRRRMKEIQDLIGKAQSKDGGSSAEALEEFFTSMLHGSAAAKEC</sequence>
<dbReference type="CDD" id="cd03784">
    <property type="entry name" value="GT1_Gtf-like"/>
    <property type="match status" value="1"/>
</dbReference>
<dbReference type="FunFam" id="3.40.50.2000:FF:000064">
    <property type="entry name" value="Glycosyltransferase"/>
    <property type="match status" value="1"/>
</dbReference>
<dbReference type="Gene3D" id="3.40.50.2000">
    <property type="entry name" value="Glycogen Phosphorylase B"/>
    <property type="match status" value="2"/>
</dbReference>
<name>A0A3L6Q7T2_PANMI</name>
<evidence type="ECO:0000256" key="2">
    <source>
        <dbReference type="ARBA" id="ARBA00022676"/>
    </source>
</evidence>
<dbReference type="EC" id="2.4.1.-" evidence="5"/>
<gene>
    <name evidence="6" type="ORF">C2845_PM15G02630</name>
</gene>
<dbReference type="PANTHER" id="PTHR48047">
    <property type="entry name" value="GLYCOSYLTRANSFERASE"/>
    <property type="match status" value="1"/>
</dbReference>
<dbReference type="PROSITE" id="PS00375">
    <property type="entry name" value="UDPGT"/>
    <property type="match status" value="1"/>
</dbReference>
<dbReference type="PANTHER" id="PTHR48047:SF231">
    <property type="entry name" value="GLYCOSYLTRANSFERASE"/>
    <property type="match status" value="1"/>
</dbReference>
<evidence type="ECO:0000256" key="1">
    <source>
        <dbReference type="ARBA" id="ARBA00009995"/>
    </source>
</evidence>
<evidence type="ECO:0000313" key="6">
    <source>
        <dbReference type="EMBL" id="RLM73643.1"/>
    </source>
</evidence>
<dbReference type="Proteomes" id="UP000275267">
    <property type="component" value="Unassembled WGS sequence"/>
</dbReference>
<accession>A0A3L6Q7T2</accession>
<evidence type="ECO:0000313" key="7">
    <source>
        <dbReference type="Proteomes" id="UP000275267"/>
    </source>
</evidence>
<organism evidence="6 7">
    <name type="scientific">Panicum miliaceum</name>
    <name type="common">Proso millet</name>
    <name type="synonym">Broomcorn millet</name>
    <dbReference type="NCBI Taxonomy" id="4540"/>
    <lineage>
        <taxon>Eukaryota</taxon>
        <taxon>Viridiplantae</taxon>
        <taxon>Streptophyta</taxon>
        <taxon>Embryophyta</taxon>
        <taxon>Tracheophyta</taxon>
        <taxon>Spermatophyta</taxon>
        <taxon>Magnoliopsida</taxon>
        <taxon>Liliopsida</taxon>
        <taxon>Poales</taxon>
        <taxon>Poaceae</taxon>
        <taxon>PACMAD clade</taxon>
        <taxon>Panicoideae</taxon>
        <taxon>Panicodae</taxon>
        <taxon>Paniceae</taxon>
        <taxon>Panicinae</taxon>
        <taxon>Panicum</taxon>
        <taxon>Panicum sect. Panicum</taxon>
    </lineage>
</organism>
<proteinExistence type="inferred from homology"/>
<evidence type="ECO:0000256" key="4">
    <source>
        <dbReference type="RuleBase" id="RU003718"/>
    </source>
</evidence>
<dbReference type="FunFam" id="3.40.50.2000:FF:000103">
    <property type="entry name" value="Glycosyltransferase"/>
    <property type="match status" value="1"/>
</dbReference>
<evidence type="ECO:0000256" key="3">
    <source>
        <dbReference type="ARBA" id="ARBA00022679"/>
    </source>
</evidence>
<dbReference type="OrthoDB" id="5835829at2759"/>
<keyword evidence="7" id="KW-1185">Reference proteome</keyword>
<dbReference type="Pfam" id="PF00201">
    <property type="entry name" value="UDPGT"/>
    <property type="match status" value="1"/>
</dbReference>
<dbReference type="InterPro" id="IPR002213">
    <property type="entry name" value="UDP_glucos_trans"/>
</dbReference>
<dbReference type="EMBL" id="PQIB02000013">
    <property type="protein sequence ID" value="RLM73643.1"/>
    <property type="molecule type" value="Genomic_DNA"/>
</dbReference>
<protein>
    <recommendedName>
        <fullName evidence="5">Glycosyltransferase</fullName>
        <ecNumber evidence="5">2.4.1.-</ecNumber>
    </recommendedName>
</protein>
<reference evidence="7" key="1">
    <citation type="journal article" date="2019" name="Nat. Commun.">
        <title>The genome of broomcorn millet.</title>
        <authorList>
            <person name="Zou C."/>
            <person name="Miki D."/>
            <person name="Li D."/>
            <person name="Tang Q."/>
            <person name="Xiao L."/>
            <person name="Rajput S."/>
            <person name="Deng P."/>
            <person name="Jia W."/>
            <person name="Huang R."/>
            <person name="Zhang M."/>
            <person name="Sun Y."/>
            <person name="Hu J."/>
            <person name="Fu X."/>
            <person name="Schnable P.S."/>
            <person name="Li F."/>
            <person name="Zhang H."/>
            <person name="Feng B."/>
            <person name="Zhu X."/>
            <person name="Liu R."/>
            <person name="Schnable J.C."/>
            <person name="Zhu J.-K."/>
            <person name="Zhang H."/>
        </authorList>
    </citation>
    <scope>NUCLEOTIDE SEQUENCE [LARGE SCALE GENOMIC DNA]</scope>
</reference>
<dbReference type="AlphaFoldDB" id="A0A3L6Q7T2"/>
<comment type="caution">
    <text evidence="6">The sequence shown here is derived from an EMBL/GenBank/DDBJ whole genome shotgun (WGS) entry which is preliminary data.</text>
</comment>
<dbReference type="GO" id="GO:0035251">
    <property type="term" value="F:UDP-glucosyltransferase activity"/>
    <property type="evidence" value="ECO:0007669"/>
    <property type="project" value="TreeGrafter"/>
</dbReference>
<keyword evidence="3 4" id="KW-0808">Transferase</keyword>
<dbReference type="SUPFAM" id="SSF53756">
    <property type="entry name" value="UDP-Glycosyltransferase/glycogen phosphorylase"/>
    <property type="match status" value="1"/>
</dbReference>
<keyword evidence="2 4" id="KW-0328">Glycosyltransferase</keyword>
<evidence type="ECO:0000256" key="5">
    <source>
        <dbReference type="RuleBase" id="RU362057"/>
    </source>
</evidence>